<keyword evidence="4 5" id="KW-0408">Iron</keyword>
<protein>
    <submittedName>
        <fullName evidence="6">Beta,beta-carotene 15,15'-monooxygenase</fullName>
    </submittedName>
</protein>
<reference evidence="6" key="1">
    <citation type="journal article" date="2016" name="Gigascience">
        <title>De novo construction of an expanded transcriptome assembly for the western tarnished plant bug, Lygus hesperus.</title>
        <authorList>
            <person name="Tassone E.E."/>
            <person name="Geib S.M."/>
            <person name="Hall B."/>
            <person name="Fabrick J.A."/>
            <person name="Brent C.S."/>
            <person name="Hull J.J."/>
        </authorList>
    </citation>
    <scope>NUCLEOTIDE SEQUENCE</scope>
</reference>
<feature type="binding site" evidence="5">
    <location>
        <position position="382"/>
    </location>
    <ligand>
        <name>Fe cation</name>
        <dbReference type="ChEBI" id="CHEBI:24875"/>
        <note>catalytic</note>
    </ligand>
</feature>
<dbReference type="GO" id="GO:0003834">
    <property type="term" value="F:beta-carotene 15,15'-dioxygenase activity"/>
    <property type="evidence" value="ECO:0007669"/>
    <property type="project" value="TreeGrafter"/>
</dbReference>
<feature type="binding site" evidence="5">
    <location>
        <position position="312"/>
    </location>
    <ligand>
        <name>Fe cation</name>
        <dbReference type="ChEBI" id="CHEBI:24875"/>
        <note>catalytic</note>
    </ligand>
</feature>
<dbReference type="GO" id="GO:0046872">
    <property type="term" value="F:metal ion binding"/>
    <property type="evidence" value="ECO:0007669"/>
    <property type="project" value="UniProtKB-KW"/>
</dbReference>
<evidence type="ECO:0000256" key="1">
    <source>
        <dbReference type="ARBA" id="ARBA00006787"/>
    </source>
</evidence>
<proteinExistence type="inferred from homology"/>
<dbReference type="AlphaFoldDB" id="A0A146M7F0"/>
<feature type="binding site" evidence="5">
    <location>
        <position position="250"/>
    </location>
    <ligand>
        <name>Fe cation</name>
        <dbReference type="ChEBI" id="CHEBI:24875"/>
        <note>catalytic</note>
    </ligand>
</feature>
<keyword evidence="2 5" id="KW-0479">Metal-binding</keyword>
<comment type="cofactor">
    <cofactor evidence="5">
        <name>Fe(2+)</name>
        <dbReference type="ChEBI" id="CHEBI:29033"/>
    </cofactor>
    <text evidence="5">Binds 1 Fe(2+) ion per subunit.</text>
</comment>
<sequence length="597" mass="68273">MDCFERAFGKFIRKNTRSLRFPKSFKFSRILSRRLSLCCGAPSFEKYDRIIGREIDQVNEVKGEEAERRFLNGEDVLPHCDLTVWLRDCKKDIIEPIDGEPMGTIPHWLRGNFLRNGPGVLSVGQDEFNHLFDSSAVIHRFSIEKGKVTYQCKFLKSETYRKNVEAQRIVVDEFGTKATPDPCKTIFQKFSAIFSDEMSDNCMISLYPFRDQIFAMGETPVMYEVDPNNIDTVGRVNMREYVNIIHNSSHPHVEEDGTVYLLGLSVDVTGPKYSIVKFPNTRQGTTKPDVFSEAQIVAKVRTRWPLHQGYMHSFGLTPNYYILIEQPLSVSVPAKLASKINNKPMSSMLKWYPDHPTIIYVVSRRNDKIVLKYEAEPFFYLHVINQYEEEGHIIIDVCAYKDPKMIHCMLIESLKGAHENPKYANLFRSRPARFVLPLRSEKTTGDLVTLGGTEAKAFFTTRGLIRVLPEILCEMGCETPRINYPRFLGKKYRYFYSISADVDLENPGTLIKVDTYTKTYKTWSEPNTFPCEPIFVPSPGGKAEDDGVILTSVLWGSDERKVALVILDAKSFTEIARTEFRAPTPVPKCLHGCFISA</sequence>
<dbReference type="PANTHER" id="PTHR10543">
    <property type="entry name" value="BETA-CAROTENE DIOXYGENASE"/>
    <property type="match status" value="1"/>
</dbReference>
<dbReference type="GO" id="GO:0042574">
    <property type="term" value="P:retinal metabolic process"/>
    <property type="evidence" value="ECO:0007669"/>
    <property type="project" value="TreeGrafter"/>
</dbReference>
<evidence type="ECO:0000256" key="5">
    <source>
        <dbReference type="PIRSR" id="PIRSR604294-1"/>
    </source>
</evidence>
<organism evidence="6">
    <name type="scientific">Lygus hesperus</name>
    <name type="common">Western plant bug</name>
    <dbReference type="NCBI Taxonomy" id="30085"/>
    <lineage>
        <taxon>Eukaryota</taxon>
        <taxon>Metazoa</taxon>
        <taxon>Ecdysozoa</taxon>
        <taxon>Arthropoda</taxon>
        <taxon>Hexapoda</taxon>
        <taxon>Insecta</taxon>
        <taxon>Pterygota</taxon>
        <taxon>Neoptera</taxon>
        <taxon>Paraneoptera</taxon>
        <taxon>Hemiptera</taxon>
        <taxon>Heteroptera</taxon>
        <taxon>Panheteroptera</taxon>
        <taxon>Cimicomorpha</taxon>
        <taxon>Miridae</taxon>
        <taxon>Mirini</taxon>
        <taxon>Lygus</taxon>
    </lineage>
</organism>
<dbReference type="GO" id="GO:0004497">
    <property type="term" value="F:monooxygenase activity"/>
    <property type="evidence" value="ECO:0007669"/>
    <property type="project" value="UniProtKB-KW"/>
</dbReference>
<accession>A0A146M7F0</accession>
<name>A0A146M7F0_LYGHE</name>
<evidence type="ECO:0000256" key="4">
    <source>
        <dbReference type="ARBA" id="ARBA00023004"/>
    </source>
</evidence>
<dbReference type="InterPro" id="IPR004294">
    <property type="entry name" value="Carotenoid_Oase"/>
</dbReference>
<keyword evidence="6" id="KW-0503">Monooxygenase</keyword>
<evidence type="ECO:0000256" key="2">
    <source>
        <dbReference type="ARBA" id="ARBA00022723"/>
    </source>
</evidence>
<dbReference type="EMBL" id="GDHC01003414">
    <property type="protein sequence ID" value="JAQ15215.1"/>
    <property type="molecule type" value="Transcribed_RNA"/>
</dbReference>
<keyword evidence="3" id="KW-0560">Oxidoreductase</keyword>
<evidence type="ECO:0000256" key="3">
    <source>
        <dbReference type="ARBA" id="ARBA00023002"/>
    </source>
</evidence>
<comment type="similarity">
    <text evidence="1">Belongs to the carotenoid oxygenase family.</text>
</comment>
<dbReference type="Pfam" id="PF03055">
    <property type="entry name" value="RPE65"/>
    <property type="match status" value="1"/>
</dbReference>
<gene>
    <name evidence="6" type="primary">Bcmo1_3</name>
    <name evidence="6" type="ORF">g.71365</name>
</gene>
<feature type="binding site" evidence="5">
    <location>
        <position position="591"/>
    </location>
    <ligand>
        <name>Fe cation</name>
        <dbReference type="ChEBI" id="CHEBI:24875"/>
        <note>catalytic</note>
    </ligand>
</feature>
<dbReference type="GO" id="GO:0016121">
    <property type="term" value="P:carotene catabolic process"/>
    <property type="evidence" value="ECO:0007669"/>
    <property type="project" value="TreeGrafter"/>
</dbReference>
<evidence type="ECO:0000313" key="6">
    <source>
        <dbReference type="EMBL" id="JAQ15215.1"/>
    </source>
</evidence>
<dbReference type="PANTHER" id="PTHR10543:SF24">
    <property type="entry name" value="CAROTENOID ISOMEROOXYGENASE"/>
    <property type="match status" value="1"/>
</dbReference>
<dbReference type="GO" id="GO:0010436">
    <property type="term" value="F:carotenoid dioxygenase activity"/>
    <property type="evidence" value="ECO:0007669"/>
    <property type="project" value="TreeGrafter"/>
</dbReference>